<accession>A0A7W4D9Z8</accession>
<evidence type="ECO:0000256" key="1">
    <source>
        <dbReference type="SAM" id="Phobius"/>
    </source>
</evidence>
<feature type="transmembrane region" description="Helical" evidence="1">
    <location>
        <begin position="202"/>
        <end position="222"/>
    </location>
</feature>
<evidence type="ECO:0000259" key="2">
    <source>
        <dbReference type="Pfam" id="PF01757"/>
    </source>
</evidence>
<dbReference type="EMBL" id="JACJFN010000001">
    <property type="protein sequence ID" value="MBB1518698.1"/>
    <property type="molecule type" value="Genomic_DNA"/>
</dbReference>
<keyword evidence="1" id="KW-1133">Transmembrane helix</keyword>
<protein>
    <submittedName>
        <fullName evidence="3">Acyltransferase</fullName>
    </submittedName>
</protein>
<evidence type="ECO:0000313" key="3">
    <source>
        <dbReference type="EMBL" id="MBB1518698.1"/>
    </source>
</evidence>
<dbReference type="GO" id="GO:0016020">
    <property type="term" value="C:membrane"/>
    <property type="evidence" value="ECO:0007669"/>
    <property type="project" value="TreeGrafter"/>
</dbReference>
<feature type="transmembrane region" description="Helical" evidence="1">
    <location>
        <begin position="273"/>
        <end position="295"/>
    </location>
</feature>
<proteinExistence type="predicted"/>
<feature type="transmembrane region" description="Helical" evidence="1">
    <location>
        <begin position="106"/>
        <end position="132"/>
    </location>
</feature>
<feature type="transmembrane region" description="Helical" evidence="1">
    <location>
        <begin position="342"/>
        <end position="361"/>
    </location>
</feature>
<dbReference type="PANTHER" id="PTHR23028:SF53">
    <property type="entry name" value="ACYL_TRANSF_3 DOMAIN-CONTAINING PROTEIN"/>
    <property type="match status" value="1"/>
</dbReference>
<gene>
    <name evidence="3" type="ORF">H3H45_05555</name>
</gene>
<feature type="transmembrane region" description="Helical" evidence="1">
    <location>
        <begin position="234"/>
        <end position="253"/>
    </location>
</feature>
<dbReference type="Pfam" id="PF01757">
    <property type="entry name" value="Acyl_transf_3"/>
    <property type="match status" value="1"/>
</dbReference>
<comment type="caution">
    <text evidence="3">The sequence shown here is derived from an EMBL/GenBank/DDBJ whole genome shotgun (WGS) entry which is preliminary data.</text>
</comment>
<feature type="transmembrane region" description="Helical" evidence="1">
    <location>
        <begin position="66"/>
        <end position="85"/>
    </location>
</feature>
<dbReference type="InterPro" id="IPR002656">
    <property type="entry name" value="Acyl_transf_3_dom"/>
</dbReference>
<dbReference type="GO" id="GO:0016747">
    <property type="term" value="F:acyltransferase activity, transferring groups other than amino-acyl groups"/>
    <property type="evidence" value="ECO:0007669"/>
    <property type="project" value="InterPro"/>
</dbReference>
<reference evidence="3 4" key="1">
    <citation type="submission" date="2020-08" db="EMBL/GenBank/DDBJ databases">
        <authorList>
            <person name="Kim C.M."/>
        </authorList>
    </citation>
    <scope>NUCLEOTIDE SEQUENCE [LARGE SCALE GENOMIC DNA]</scope>
    <source>
        <strain evidence="3 4">SR9</strain>
    </source>
</reference>
<dbReference type="InterPro" id="IPR050879">
    <property type="entry name" value="Acyltransferase_3"/>
</dbReference>
<dbReference type="RefSeq" id="WP_182832715.1">
    <property type="nucleotide sequence ID" value="NZ_JACJFN010000001.1"/>
</dbReference>
<name>A0A7W4D9Z8_9GAMM</name>
<feature type="transmembrane region" description="Helical" evidence="1">
    <location>
        <begin position="302"/>
        <end position="322"/>
    </location>
</feature>
<keyword evidence="4" id="KW-1185">Reference proteome</keyword>
<feature type="transmembrane region" description="Helical" evidence="1">
    <location>
        <begin position="144"/>
        <end position="165"/>
    </location>
</feature>
<keyword evidence="3" id="KW-0808">Transferase</keyword>
<keyword evidence="1" id="KW-0472">Membrane</keyword>
<keyword evidence="1" id="KW-0812">Transmembrane</keyword>
<feature type="transmembrane region" description="Helical" evidence="1">
    <location>
        <begin position="25"/>
        <end position="46"/>
    </location>
</feature>
<dbReference type="AlphaFoldDB" id="A0A7W4D9Z8"/>
<feature type="domain" description="Acyltransferase 3" evidence="2">
    <location>
        <begin position="18"/>
        <end position="354"/>
    </location>
</feature>
<sequence>MSQVEATVGLRQPGKYIAQLESLRGWAILLVVAFHYVGILITNSPAGLAEGASSWLKIMAAGNTGVTLFFVLSGFLLVQPFIQALKAGERVSIGRFYGARLLRILPLYYSAVLVAWLISSNGASAFKALLFIPVGFDIFPFSVPWWSLCTEVQFYLLLPWVMLGLHFRWGRYLVLAAAAVWFGLHCYFLLQPKGQSLALQSSLFGRGLAFLVGGICGWFYLSGGLVRLAGAPRITAFCSLLLLATLLALLHWYGSVGQKNAILIMPLYHDLEALLWGGLLLASLCITGRTMWLFVNPLFSHFGTISYSLYLVHVPIQFYLIYPLKAASGGTWVPDDPRSLAIIGASFVLSWLLAIVCYRLIERPFLKLKSHLPVLTDRLRGRPARA</sequence>
<keyword evidence="3" id="KW-0012">Acyltransferase</keyword>
<dbReference type="GO" id="GO:0000271">
    <property type="term" value="P:polysaccharide biosynthetic process"/>
    <property type="evidence" value="ECO:0007669"/>
    <property type="project" value="TreeGrafter"/>
</dbReference>
<dbReference type="Proteomes" id="UP000581189">
    <property type="component" value="Unassembled WGS sequence"/>
</dbReference>
<dbReference type="PANTHER" id="PTHR23028">
    <property type="entry name" value="ACETYLTRANSFERASE"/>
    <property type="match status" value="1"/>
</dbReference>
<feature type="transmembrane region" description="Helical" evidence="1">
    <location>
        <begin position="172"/>
        <end position="190"/>
    </location>
</feature>
<organism evidence="3 4">
    <name type="scientific">Aquipseudomonas guryensis</name>
    <dbReference type="NCBI Taxonomy" id="2759165"/>
    <lineage>
        <taxon>Bacteria</taxon>
        <taxon>Pseudomonadati</taxon>
        <taxon>Pseudomonadota</taxon>
        <taxon>Gammaproteobacteria</taxon>
        <taxon>Pseudomonadales</taxon>
        <taxon>Pseudomonadaceae</taxon>
        <taxon>Aquipseudomonas</taxon>
    </lineage>
</organism>
<evidence type="ECO:0000313" key="4">
    <source>
        <dbReference type="Proteomes" id="UP000581189"/>
    </source>
</evidence>